<keyword evidence="1" id="KW-0472">Membrane</keyword>
<gene>
    <name evidence="2" type="ORF">HII30_15940</name>
</gene>
<accession>A0A848M9G9</accession>
<reference evidence="2 3" key="1">
    <citation type="submission" date="2020-04" db="EMBL/GenBank/DDBJ databases">
        <title>Paenibacillus algicola sp. nov., a novel marine bacterium producing alginate lyase.</title>
        <authorList>
            <person name="Huang H."/>
        </authorList>
    </citation>
    <scope>NUCLEOTIDE SEQUENCE [LARGE SCALE GENOMIC DNA]</scope>
    <source>
        <strain evidence="2 3">L7-75</strain>
    </source>
</reference>
<sequence length="65" mass="7196">MTYVNTSEISAHVFVTVLLFLLVIAPLFSFAILKFFQGKKRTGLMLVGAGVGIYALFQIITSWIV</sequence>
<organism evidence="2 3">
    <name type="scientific">Paenibacillus lemnae</name>
    <dbReference type="NCBI Taxonomy" id="1330551"/>
    <lineage>
        <taxon>Bacteria</taxon>
        <taxon>Bacillati</taxon>
        <taxon>Bacillota</taxon>
        <taxon>Bacilli</taxon>
        <taxon>Bacillales</taxon>
        <taxon>Paenibacillaceae</taxon>
        <taxon>Paenibacillus</taxon>
    </lineage>
</organism>
<dbReference type="EMBL" id="JABBPN010000016">
    <property type="protein sequence ID" value="NMO97256.1"/>
    <property type="molecule type" value="Genomic_DNA"/>
</dbReference>
<name>A0A848M9G9_PAELE</name>
<dbReference type="Proteomes" id="UP000565468">
    <property type="component" value="Unassembled WGS sequence"/>
</dbReference>
<evidence type="ECO:0000313" key="2">
    <source>
        <dbReference type="EMBL" id="NMO97256.1"/>
    </source>
</evidence>
<feature type="transmembrane region" description="Helical" evidence="1">
    <location>
        <begin position="12"/>
        <end position="36"/>
    </location>
</feature>
<evidence type="ECO:0000313" key="3">
    <source>
        <dbReference type="Proteomes" id="UP000565468"/>
    </source>
</evidence>
<dbReference type="AlphaFoldDB" id="A0A848M9G9"/>
<feature type="transmembrane region" description="Helical" evidence="1">
    <location>
        <begin position="43"/>
        <end position="64"/>
    </location>
</feature>
<keyword evidence="1" id="KW-0812">Transmembrane</keyword>
<proteinExistence type="predicted"/>
<keyword evidence="3" id="KW-1185">Reference proteome</keyword>
<dbReference type="RefSeq" id="WP_169506041.1">
    <property type="nucleotide sequence ID" value="NZ_JABBPN010000016.1"/>
</dbReference>
<comment type="caution">
    <text evidence="2">The sequence shown here is derived from an EMBL/GenBank/DDBJ whole genome shotgun (WGS) entry which is preliminary data.</text>
</comment>
<keyword evidence="1" id="KW-1133">Transmembrane helix</keyword>
<protein>
    <submittedName>
        <fullName evidence="2">Uncharacterized protein</fullName>
    </submittedName>
</protein>
<evidence type="ECO:0000256" key="1">
    <source>
        <dbReference type="SAM" id="Phobius"/>
    </source>
</evidence>